<dbReference type="EMBL" id="CP030840">
    <property type="protein sequence ID" value="AXC11309.1"/>
    <property type="molecule type" value="Genomic_DNA"/>
</dbReference>
<reference evidence="1 2" key="1">
    <citation type="journal article" date="2018" name="Front. Microbiol.">
        <title>Hydrolytic Capabilities as a Key to Environmental Success: Chitinolytic and Cellulolytic Acidobacteria From Acidic Sub-arctic Soils and Boreal Peatlands.</title>
        <authorList>
            <person name="Belova S.E."/>
            <person name="Ravin N.V."/>
            <person name="Pankratov T.A."/>
            <person name="Rakitin A.L."/>
            <person name="Ivanova A.A."/>
            <person name="Beletsky A.V."/>
            <person name="Mardanov A.V."/>
            <person name="Sinninghe Damste J.S."/>
            <person name="Dedysh S.N."/>
        </authorList>
    </citation>
    <scope>NUCLEOTIDE SEQUENCE [LARGE SCALE GENOMIC DNA]</scope>
    <source>
        <strain evidence="1 2">SBC82</strain>
    </source>
</reference>
<proteinExistence type="predicted"/>
<accession>A0A2Z5FWP5</accession>
<dbReference type="AlphaFoldDB" id="A0A2Z5FWP5"/>
<keyword evidence="2" id="KW-1185">Reference proteome</keyword>
<gene>
    <name evidence="1" type="ORF">ACPOL_1973</name>
</gene>
<protein>
    <submittedName>
        <fullName evidence="1">Uncharacterized protein</fullName>
    </submittedName>
</protein>
<sequence length="40" mass="4714">MESGCMQKSLVRPQFRPESDFSRYEDELFSFRGTLGKILK</sequence>
<dbReference type="KEGG" id="abas:ACPOL_1973"/>
<organism evidence="1 2">
    <name type="scientific">Acidisarcina polymorpha</name>
    <dbReference type="NCBI Taxonomy" id="2211140"/>
    <lineage>
        <taxon>Bacteria</taxon>
        <taxon>Pseudomonadati</taxon>
        <taxon>Acidobacteriota</taxon>
        <taxon>Terriglobia</taxon>
        <taxon>Terriglobales</taxon>
        <taxon>Acidobacteriaceae</taxon>
        <taxon>Acidisarcina</taxon>
    </lineage>
</organism>
<dbReference type="Proteomes" id="UP000253606">
    <property type="component" value="Chromosome"/>
</dbReference>
<evidence type="ECO:0000313" key="1">
    <source>
        <dbReference type="EMBL" id="AXC11309.1"/>
    </source>
</evidence>
<evidence type="ECO:0000313" key="2">
    <source>
        <dbReference type="Proteomes" id="UP000253606"/>
    </source>
</evidence>
<name>A0A2Z5FWP5_9BACT</name>